<dbReference type="InterPro" id="IPR050813">
    <property type="entry name" value="Sigma-70_Factor"/>
</dbReference>
<dbReference type="InterPro" id="IPR001387">
    <property type="entry name" value="Cro/C1-type_HTH"/>
</dbReference>
<dbReference type="PANTHER" id="PTHR30376">
    <property type="entry name" value="SIGMA FACTOR RPOH HEAT SHOCK RELATED"/>
    <property type="match status" value="1"/>
</dbReference>
<evidence type="ECO:0000256" key="1">
    <source>
        <dbReference type="ARBA" id="ARBA00007788"/>
    </source>
</evidence>
<evidence type="ECO:0000259" key="8">
    <source>
        <dbReference type="PROSITE" id="PS50943"/>
    </source>
</evidence>
<dbReference type="SUPFAM" id="SSF88946">
    <property type="entry name" value="Sigma2 domain of RNA polymerase sigma factors"/>
    <property type="match status" value="1"/>
</dbReference>
<reference evidence="9" key="1">
    <citation type="submission" date="2015-09" db="EMBL/GenBank/DDBJ databases">
        <authorList>
            <consortium name="Pathogen Informatics"/>
        </authorList>
    </citation>
    <scope>NUCLEOTIDE SEQUENCE</scope>
    <source>
        <strain evidence="9">2789STDY5834896</strain>
    </source>
</reference>
<dbReference type="GO" id="GO:0006352">
    <property type="term" value="P:DNA-templated transcription initiation"/>
    <property type="evidence" value="ECO:0007669"/>
    <property type="project" value="InterPro"/>
</dbReference>
<dbReference type="SUPFAM" id="SSF88659">
    <property type="entry name" value="Sigma3 and sigma4 domains of RNA polymerase sigma factors"/>
    <property type="match status" value="1"/>
</dbReference>
<dbReference type="NCBIfam" id="TIGR02937">
    <property type="entry name" value="sigma70-ECF"/>
    <property type="match status" value="1"/>
</dbReference>
<dbReference type="NCBIfam" id="NF004471">
    <property type="entry name" value="PRK05803.1"/>
    <property type="match status" value="1"/>
</dbReference>
<dbReference type="PROSITE" id="PS00716">
    <property type="entry name" value="SIGMA70_2"/>
    <property type="match status" value="1"/>
</dbReference>
<comment type="function">
    <text evidence="7">Sigma factors are initiation factors that promote the attachment of RNA polymerase to specific initiation sites and are then released.</text>
</comment>
<dbReference type="InterPro" id="IPR013324">
    <property type="entry name" value="RNA_pol_sigma_r3/r4-like"/>
</dbReference>
<dbReference type="GO" id="GO:0003677">
    <property type="term" value="F:DNA binding"/>
    <property type="evidence" value="ECO:0007669"/>
    <property type="project" value="UniProtKB-KW"/>
</dbReference>
<keyword evidence="3 7" id="KW-0805">Transcription regulation</keyword>
<dbReference type="PRINTS" id="PR00046">
    <property type="entry name" value="SIGMA70FCT"/>
</dbReference>
<feature type="domain" description="HTH cro/C1-type" evidence="8">
    <location>
        <begin position="198"/>
        <end position="218"/>
    </location>
</feature>
<evidence type="ECO:0000256" key="7">
    <source>
        <dbReference type="RuleBase" id="RU362124"/>
    </source>
</evidence>
<keyword evidence="6 7" id="KW-0804">Transcription</keyword>
<dbReference type="PROSITE" id="PS00715">
    <property type="entry name" value="SIGMA70_1"/>
    <property type="match status" value="1"/>
</dbReference>
<protein>
    <recommendedName>
        <fullName evidence="7">RNA polymerase sigma factor</fullName>
    </recommendedName>
</protein>
<accession>A0A1C6I161</accession>
<dbReference type="Gene3D" id="1.10.10.10">
    <property type="entry name" value="Winged helix-like DNA-binding domain superfamily/Winged helix DNA-binding domain"/>
    <property type="match status" value="1"/>
</dbReference>
<dbReference type="InterPro" id="IPR013325">
    <property type="entry name" value="RNA_pol_sigma_r2"/>
</dbReference>
<dbReference type="CDD" id="cd06171">
    <property type="entry name" value="Sigma70_r4"/>
    <property type="match status" value="1"/>
</dbReference>
<keyword evidence="2" id="KW-0749">Sporulation</keyword>
<evidence type="ECO:0000256" key="5">
    <source>
        <dbReference type="ARBA" id="ARBA00023125"/>
    </source>
</evidence>
<dbReference type="PANTHER" id="PTHR30376:SF3">
    <property type="entry name" value="RNA POLYMERASE SIGMA FACTOR RPOH"/>
    <property type="match status" value="1"/>
</dbReference>
<keyword evidence="4 7" id="KW-0731">Sigma factor</keyword>
<sequence>MYTAFICLILANLLYFALHISSQSSFPKPLDKEEEADLFRKYKEEGDMEARGKLIEHNLRLVAHICKKYYAAGQADQDDLVSIGTIGLIKAVSTFNHQKGIRFATYAAKCIENEILMQFRSQKKNAGLLYINDSIEQDGEGGSLTYLDVVADDTDIVETIDLGIRSEKMIHLINTVLTPRERIIIKLRFGLNNQRPQTQKEVAGLLGISRSYVSRIEKKALGKLYKGLKDMGQAPGR</sequence>
<dbReference type="AlphaFoldDB" id="A0A1C6I161"/>
<dbReference type="InterPro" id="IPR036388">
    <property type="entry name" value="WH-like_DNA-bd_sf"/>
</dbReference>
<dbReference type="Gene3D" id="1.20.120.1810">
    <property type="match status" value="1"/>
</dbReference>
<comment type="similarity">
    <text evidence="1 7">Belongs to the sigma-70 factor family.</text>
</comment>
<dbReference type="EMBL" id="FMHG01000001">
    <property type="protein sequence ID" value="SCJ63704.1"/>
    <property type="molecule type" value="Genomic_DNA"/>
</dbReference>
<proteinExistence type="inferred from homology"/>
<keyword evidence="5 7" id="KW-0238">DNA-binding</keyword>
<dbReference type="Pfam" id="PF04545">
    <property type="entry name" value="Sigma70_r4"/>
    <property type="match status" value="1"/>
</dbReference>
<gene>
    <name evidence="9" type="primary">sigK_2</name>
    <name evidence="9" type="ORF">SAMEA3545359_01174</name>
</gene>
<evidence type="ECO:0000256" key="4">
    <source>
        <dbReference type="ARBA" id="ARBA00023082"/>
    </source>
</evidence>
<dbReference type="InterPro" id="IPR007630">
    <property type="entry name" value="RNA_pol_sigma70_r4"/>
</dbReference>
<evidence type="ECO:0000256" key="3">
    <source>
        <dbReference type="ARBA" id="ARBA00023015"/>
    </source>
</evidence>
<dbReference type="Pfam" id="PF04542">
    <property type="entry name" value="Sigma70_r2"/>
    <property type="match status" value="1"/>
</dbReference>
<dbReference type="GO" id="GO:0030435">
    <property type="term" value="P:sporulation resulting in formation of a cellular spore"/>
    <property type="evidence" value="ECO:0007669"/>
    <property type="project" value="UniProtKB-KW"/>
</dbReference>
<dbReference type="PIRSF" id="PIRSF000770">
    <property type="entry name" value="RNA_pol_sigma-SigE/K"/>
    <property type="match status" value="1"/>
</dbReference>
<evidence type="ECO:0000256" key="2">
    <source>
        <dbReference type="ARBA" id="ARBA00022969"/>
    </source>
</evidence>
<dbReference type="InterPro" id="IPR000943">
    <property type="entry name" value="RNA_pol_sigma70"/>
</dbReference>
<name>A0A1C6I161_9FIRM</name>
<dbReference type="GO" id="GO:0016987">
    <property type="term" value="F:sigma factor activity"/>
    <property type="evidence" value="ECO:0007669"/>
    <property type="project" value="UniProtKB-KW"/>
</dbReference>
<organism evidence="9">
    <name type="scientific">uncultured Anaerotruncus sp</name>
    <dbReference type="NCBI Taxonomy" id="905011"/>
    <lineage>
        <taxon>Bacteria</taxon>
        <taxon>Bacillati</taxon>
        <taxon>Bacillota</taxon>
        <taxon>Clostridia</taxon>
        <taxon>Eubacteriales</taxon>
        <taxon>Oscillospiraceae</taxon>
        <taxon>Anaerotruncus</taxon>
        <taxon>environmental samples</taxon>
    </lineage>
</organism>
<evidence type="ECO:0000256" key="6">
    <source>
        <dbReference type="ARBA" id="ARBA00023163"/>
    </source>
</evidence>
<dbReference type="InterPro" id="IPR007627">
    <property type="entry name" value="RNA_pol_sigma70_r2"/>
</dbReference>
<dbReference type="PROSITE" id="PS50943">
    <property type="entry name" value="HTH_CROC1"/>
    <property type="match status" value="1"/>
</dbReference>
<evidence type="ECO:0000313" key="9">
    <source>
        <dbReference type="EMBL" id="SCJ63704.1"/>
    </source>
</evidence>
<dbReference type="InterPro" id="IPR014284">
    <property type="entry name" value="RNA_pol_sigma-70_dom"/>
</dbReference>